<dbReference type="PANTHER" id="PTHR34148">
    <property type="entry name" value="ADENOSYLCOBINAMIDE-GDP RIBAZOLETRANSFERASE"/>
    <property type="match status" value="1"/>
</dbReference>
<keyword evidence="7 19" id="KW-1003">Cell membrane</keyword>
<comment type="similarity">
    <text evidence="4 19">Belongs to the CobS family.</text>
</comment>
<dbReference type="EMBL" id="VKDB01000032">
    <property type="protein sequence ID" value="TSA80132.1"/>
    <property type="molecule type" value="Genomic_DNA"/>
</dbReference>
<dbReference type="OrthoDB" id="9794626at2"/>
<dbReference type="EC" id="2.7.8.26" evidence="5 19"/>
<evidence type="ECO:0000256" key="2">
    <source>
        <dbReference type="ARBA" id="ARBA00004651"/>
    </source>
</evidence>
<comment type="cofactor">
    <cofactor evidence="1 19">
        <name>Mg(2+)</name>
        <dbReference type="ChEBI" id="CHEBI:18420"/>
    </cofactor>
</comment>
<dbReference type="InterPro" id="IPR003805">
    <property type="entry name" value="CobS"/>
</dbReference>
<keyword evidence="13 19" id="KW-0472">Membrane</keyword>
<comment type="subcellular location">
    <subcellularLocation>
        <location evidence="2 19">Cell membrane</location>
        <topology evidence="2 19">Multi-pass membrane protein</topology>
    </subcellularLocation>
</comment>
<reference evidence="20 21" key="1">
    <citation type="submission" date="2019-07" db="EMBL/GenBank/DDBJ databases">
        <title>Deinococcus detaillus sp. nov., isolated from humus soil in Antarctica.</title>
        <authorList>
            <person name="Zhang K."/>
        </authorList>
    </citation>
    <scope>NUCLEOTIDE SEQUENCE [LARGE SCALE GENOMIC DNA]</scope>
    <source>
        <strain evidence="20 21">H1</strain>
    </source>
</reference>
<dbReference type="GO" id="GO:0005886">
    <property type="term" value="C:plasma membrane"/>
    <property type="evidence" value="ECO:0007669"/>
    <property type="project" value="UniProtKB-SubCell"/>
</dbReference>
<dbReference type="HAMAP" id="MF_00719">
    <property type="entry name" value="CobS"/>
    <property type="match status" value="1"/>
</dbReference>
<accession>A0A553UIV7</accession>
<evidence type="ECO:0000256" key="11">
    <source>
        <dbReference type="ARBA" id="ARBA00022842"/>
    </source>
</evidence>
<feature type="transmembrane region" description="Helical" evidence="19">
    <location>
        <begin position="198"/>
        <end position="217"/>
    </location>
</feature>
<evidence type="ECO:0000256" key="19">
    <source>
        <dbReference type="HAMAP-Rule" id="MF_00719"/>
    </source>
</evidence>
<name>A0A553UIV7_9DEIO</name>
<evidence type="ECO:0000256" key="9">
    <source>
        <dbReference type="ARBA" id="ARBA00022679"/>
    </source>
</evidence>
<evidence type="ECO:0000256" key="8">
    <source>
        <dbReference type="ARBA" id="ARBA00022573"/>
    </source>
</evidence>
<dbReference type="Pfam" id="PF02654">
    <property type="entry name" value="CobS"/>
    <property type="match status" value="1"/>
</dbReference>
<evidence type="ECO:0000313" key="20">
    <source>
        <dbReference type="EMBL" id="TSA80132.1"/>
    </source>
</evidence>
<feature type="transmembrane region" description="Helical" evidence="19">
    <location>
        <begin position="224"/>
        <end position="246"/>
    </location>
</feature>
<feature type="transmembrane region" description="Helical" evidence="19">
    <location>
        <begin position="109"/>
        <end position="129"/>
    </location>
</feature>
<evidence type="ECO:0000256" key="15">
    <source>
        <dbReference type="ARBA" id="ARBA00032605"/>
    </source>
</evidence>
<comment type="pathway">
    <text evidence="3 19">Cofactor biosynthesis; adenosylcobalamin biosynthesis; adenosylcobalamin from cob(II)yrinate a,c-diamide: step 7/7.</text>
</comment>
<evidence type="ECO:0000256" key="6">
    <source>
        <dbReference type="ARBA" id="ARBA00015850"/>
    </source>
</evidence>
<evidence type="ECO:0000256" key="1">
    <source>
        <dbReference type="ARBA" id="ARBA00001946"/>
    </source>
</evidence>
<keyword evidence="21" id="KW-1185">Reference proteome</keyword>
<dbReference type="RefSeq" id="WP_143721981.1">
    <property type="nucleotide sequence ID" value="NZ_VKDB01000032.1"/>
</dbReference>
<comment type="catalytic activity">
    <reaction evidence="18 19">
        <text>alpha-ribazole 5'-phosphate + adenosylcob(III)inamide-GDP = adenosylcob(III)alamin 5'-phosphate + GMP + H(+)</text>
        <dbReference type="Rhea" id="RHEA:23560"/>
        <dbReference type="ChEBI" id="CHEBI:15378"/>
        <dbReference type="ChEBI" id="CHEBI:57918"/>
        <dbReference type="ChEBI" id="CHEBI:58115"/>
        <dbReference type="ChEBI" id="CHEBI:60487"/>
        <dbReference type="ChEBI" id="CHEBI:60493"/>
        <dbReference type="EC" id="2.7.8.26"/>
    </reaction>
</comment>
<evidence type="ECO:0000256" key="3">
    <source>
        <dbReference type="ARBA" id="ARBA00004663"/>
    </source>
</evidence>
<protein>
    <recommendedName>
        <fullName evidence="6 19">Adenosylcobinamide-GDP ribazoletransferase</fullName>
        <ecNumber evidence="5 19">2.7.8.26</ecNumber>
    </recommendedName>
    <alternativeName>
        <fullName evidence="16 19">Cobalamin synthase</fullName>
    </alternativeName>
    <alternativeName>
        <fullName evidence="15 19">Cobalamin-5'-phosphate synthase</fullName>
    </alternativeName>
</protein>
<dbReference type="UniPathway" id="UPA00148">
    <property type="reaction ID" value="UER00238"/>
</dbReference>
<evidence type="ECO:0000256" key="17">
    <source>
        <dbReference type="ARBA" id="ARBA00048623"/>
    </source>
</evidence>
<dbReference type="PANTHER" id="PTHR34148:SF1">
    <property type="entry name" value="ADENOSYLCOBINAMIDE-GDP RIBAZOLETRANSFERASE"/>
    <property type="match status" value="1"/>
</dbReference>
<sequence>MVSSLSRLLRPAHLALTFLTTLPLPHVREVGEGEFARASGFYPLAGYAVGGGAALVWAACQWLHLPPGVGAALAVAAWLALTGMLHFDGLVDAADALFAMKSPAERLRILGDVHVGAFGLATGVIALLIRFSLLQALPNAWPLLIAAVSARLAVLAPMNLYPAARAESLGARSREGWWPVACLVALPALFFPQAWAGFAAALLSALGVAAFAARRLGGGINGDVYGACIEVAELSALTVLVTLAGWPK</sequence>
<evidence type="ECO:0000256" key="12">
    <source>
        <dbReference type="ARBA" id="ARBA00022989"/>
    </source>
</evidence>
<feature type="transmembrane region" description="Helical" evidence="19">
    <location>
        <begin position="70"/>
        <end position="88"/>
    </location>
</feature>
<organism evidence="20 21">
    <name type="scientific">Deinococcus detaillensis</name>
    <dbReference type="NCBI Taxonomy" id="2592048"/>
    <lineage>
        <taxon>Bacteria</taxon>
        <taxon>Thermotogati</taxon>
        <taxon>Deinococcota</taxon>
        <taxon>Deinococci</taxon>
        <taxon>Deinococcales</taxon>
        <taxon>Deinococcaceae</taxon>
        <taxon>Deinococcus</taxon>
    </lineage>
</organism>
<evidence type="ECO:0000256" key="16">
    <source>
        <dbReference type="ARBA" id="ARBA00032853"/>
    </source>
</evidence>
<dbReference type="AlphaFoldDB" id="A0A553UIV7"/>
<dbReference type="Proteomes" id="UP000316092">
    <property type="component" value="Unassembled WGS sequence"/>
</dbReference>
<feature type="transmembrane region" description="Helical" evidence="19">
    <location>
        <begin position="44"/>
        <end position="64"/>
    </location>
</feature>
<dbReference type="GO" id="GO:0008818">
    <property type="term" value="F:cobalamin 5'-phosphate synthase activity"/>
    <property type="evidence" value="ECO:0007669"/>
    <property type="project" value="UniProtKB-UniRule"/>
</dbReference>
<keyword evidence="10 19" id="KW-0812">Transmembrane</keyword>
<evidence type="ECO:0000256" key="7">
    <source>
        <dbReference type="ARBA" id="ARBA00022475"/>
    </source>
</evidence>
<keyword evidence="8 19" id="KW-0169">Cobalamin biosynthesis</keyword>
<evidence type="ECO:0000313" key="21">
    <source>
        <dbReference type="Proteomes" id="UP000316092"/>
    </source>
</evidence>
<keyword evidence="12 19" id="KW-1133">Transmembrane helix</keyword>
<dbReference type="GO" id="GO:0009236">
    <property type="term" value="P:cobalamin biosynthetic process"/>
    <property type="evidence" value="ECO:0007669"/>
    <property type="project" value="UniProtKB-UniRule"/>
</dbReference>
<dbReference type="GO" id="GO:0051073">
    <property type="term" value="F:adenosylcobinamide-GDP ribazoletransferase activity"/>
    <property type="evidence" value="ECO:0007669"/>
    <property type="project" value="UniProtKB-UniRule"/>
</dbReference>
<comment type="catalytic activity">
    <reaction evidence="17 19">
        <text>alpha-ribazole + adenosylcob(III)inamide-GDP = adenosylcob(III)alamin + GMP + H(+)</text>
        <dbReference type="Rhea" id="RHEA:16049"/>
        <dbReference type="ChEBI" id="CHEBI:10329"/>
        <dbReference type="ChEBI" id="CHEBI:15378"/>
        <dbReference type="ChEBI" id="CHEBI:18408"/>
        <dbReference type="ChEBI" id="CHEBI:58115"/>
        <dbReference type="ChEBI" id="CHEBI:60487"/>
        <dbReference type="EC" id="2.7.8.26"/>
    </reaction>
</comment>
<proteinExistence type="inferred from homology"/>
<evidence type="ECO:0000256" key="13">
    <source>
        <dbReference type="ARBA" id="ARBA00023136"/>
    </source>
</evidence>
<evidence type="ECO:0000256" key="4">
    <source>
        <dbReference type="ARBA" id="ARBA00010561"/>
    </source>
</evidence>
<evidence type="ECO:0000256" key="14">
    <source>
        <dbReference type="ARBA" id="ARBA00025228"/>
    </source>
</evidence>
<keyword evidence="11 19" id="KW-0460">Magnesium</keyword>
<gene>
    <name evidence="19" type="primary">cobS</name>
    <name evidence="20" type="ORF">FNU79_16970</name>
</gene>
<evidence type="ECO:0000256" key="5">
    <source>
        <dbReference type="ARBA" id="ARBA00013200"/>
    </source>
</evidence>
<comment type="caution">
    <text evidence="20">The sequence shown here is derived from an EMBL/GenBank/DDBJ whole genome shotgun (WGS) entry which is preliminary data.</text>
</comment>
<evidence type="ECO:0000256" key="18">
    <source>
        <dbReference type="ARBA" id="ARBA00049504"/>
    </source>
</evidence>
<feature type="transmembrane region" description="Helical" evidence="19">
    <location>
        <begin position="141"/>
        <end position="164"/>
    </location>
</feature>
<evidence type="ECO:0000256" key="10">
    <source>
        <dbReference type="ARBA" id="ARBA00022692"/>
    </source>
</evidence>
<keyword evidence="9 19" id="KW-0808">Transferase</keyword>
<comment type="function">
    <text evidence="14 19">Joins adenosylcobinamide-GDP and alpha-ribazole to generate adenosylcobalamin (Ado-cobalamin). Also synthesizes adenosylcobalamin 5'-phosphate from adenosylcobinamide-GDP and alpha-ribazole 5'-phosphate.</text>
</comment>